<name>A0AAV8UFI3_9ROSI</name>
<dbReference type="InterPro" id="IPR039928">
    <property type="entry name" value="LNK"/>
</dbReference>
<evidence type="ECO:0000313" key="3">
    <source>
        <dbReference type="Proteomes" id="UP001159364"/>
    </source>
</evidence>
<reference evidence="2 3" key="1">
    <citation type="submission" date="2021-09" db="EMBL/GenBank/DDBJ databases">
        <title>Genomic insights and catalytic innovation underlie evolution of tropane alkaloids biosynthesis.</title>
        <authorList>
            <person name="Wang Y.-J."/>
            <person name="Tian T."/>
            <person name="Huang J.-P."/>
            <person name="Huang S.-X."/>
        </authorList>
    </citation>
    <scope>NUCLEOTIDE SEQUENCE [LARGE SCALE GENOMIC DNA]</scope>
    <source>
        <strain evidence="2">KIB-2018</strain>
        <tissue evidence="2">Leaf</tissue>
    </source>
</reference>
<accession>A0AAV8UFI3</accession>
<evidence type="ECO:0000313" key="2">
    <source>
        <dbReference type="EMBL" id="KAJ8900298.1"/>
    </source>
</evidence>
<feature type="compositionally biased region" description="Polar residues" evidence="1">
    <location>
        <begin position="404"/>
        <end position="414"/>
    </location>
</feature>
<dbReference type="GO" id="GO:0007623">
    <property type="term" value="P:circadian rhythm"/>
    <property type="evidence" value="ECO:0007669"/>
    <property type="project" value="InterPro"/>
</dbReference>
<feature type="compositionally biased region" description="Basic and acidic residues" evidence="1">
    <location>
        <begin position="567"/>
        <end position="592"/>
    </location>
</feature>
<proteinExistence type="predicted"/>
<feature type="region of interest" description="Disordered" evidence="1">
    <location>
        <begin position="25"/>
        <end position="55"/>
    </location>
</feature>
<organism evidence="2 3">
    <name type="scientific">Erythroxylum novogranatense</name>
    <dbReference type="NCBI Taxonomy" id="1862640"/>
    <lineage>
        <taxon>Eukaryota</taxon>
        <taxon>Viridiplantae</taxon>
        <taxon>Streptophyta</taxon>
        <taxon>Embryophyta</taxon>
        <taxon>Tracheophyta</taxon>
        <taxon>Spermatophyta</taxon>
        <taxon>Magnoliopsida</taxon>
        <taxon>eudicotyledons</taxon>
        <taxon>Gunneridae</taxon>
        <taxon>Pentapetalae</taxon>
        <taxon>rosids</taxon>
        <taxon>fabids</taxon>
        <taxon>Malpighiales</taxon>
        <taxon>Erythroxylaceae</taxon>
        <taxon>Erythroxylum</taxon>
    </lineage>
</organism>
<keyword evidence="3" id="KW-1185">Reference proteome</keyword>
<dbReference type="EMBL" id="JAIWQS010000008">
    <property type="protein sequence ID" value="KAJ8900298.1"/>
    <property type="molecule type" value="Genomic_DNA"/>
</dbReference>
<dbReference type="Proteomes" id="UP001159364">
    <property type="component" value="Linkage Group LG08"/>
</dbReference>
<evidence type="ECO:0008006" key="4">
    <source>
        <dbReference type="Google" id="ProtNLM"/>
    </source>
</evidence>
<dbReference type="PANTHER" id="PTHR33334">
    <property type="entry name" value="PROTEIN LNK1"/>
    <property type="match status" value="1"/>
</dbReference>
<evidence type="ECO:0000256" key="1">
    <source>
        <dbReference type="SAM" id="MobiDB-lite"/>
    </source>
</evidence>
<protein>
    <recommendedName>
        <fullName evidence="4">LNK2</fullName>
    </recommendedName>
</protein>
<gene>
    <name evidence="2" type="ORF">K2173_024938</name>
</gene>
<comment type="caution">
    <text evidence="2">The sequence shown here is derived from an EMBL/GenBank/DDBJ whole genome shotgun (WGS) entry which is preliminary data.</text>
</comment>
<dbReference type="PANTHER" id="PTHR33334:SF5">
    <property type="entry name" value="PROTEIN LNK2"/>
    <property type="match status" value="1"/>
</dbReference>
<sequence length="677" mass="74933">MFDWNDEELDNIIWGEVGEGGDRIVPYPEARDGYSGKKEWSDKDGNVKSTGRKQSTAKVDLHGTNLESSSNFEISEGISASGSGIDSWSNLSLTNATAKTDQESLDASVSVDLTDIAKVDSSGEIAELDNMTAMFQNPQEGKELGNFIDYGWANIGSFDDLNRIFSNDDPIFGNGSLANADELWSSSKDVTNNPVKSFPLSLDSPNSGLGPLRNTSEHLGIKTEYLHEDDQPFTLGHGELNDPIRHGPWSSRKISDHVRYTGNTELTNRGRNSSTNCQLASEKEVLSSELAAKVQKQKKLLRSRKNLEENSLYQDLHSNWFSFGASSTQLKNQNADPILRSSSSTVPSQQKQLQGADSLQYHQICNSFFASSAYGQVASPCTAMPLMSHIQSREFKPQPLLSGYETSSSKTNPVSEIAHSSGRHTMTPQEKIEKLRRRQQMQAHLAIQKQQLKFVHQVNCCGQPVPRKCSQENEMSNAEGACLANIEFDELSSLSAFDDSSPIEQDESSTISLVDSAEDTVLFQLEEIIAKLDVRTRLCIRDSLFRLAQSALQRQDASDTSRINNSGRDEQGVKEETSGHNRNSDIPEEETKTNPSDRTVARLLFHRPFEFSRKHSGRSESSVSTELSKYKSEGIAKPSASCLQDTIKLKQNLDGGSENSFFLSDPRSIIQCKTILD</sequence>
<feature type="compositionally biased region" description="Polar residues" evidence="1">
    <location>
        <begin position="555"/>
        <end position="566"/>
    </location>
</feature>
<dbReference type="GO" id="GO:0006355">
    <property type="term" value="P:regulation of DNA-templated transcription"/>
    <property type="evidence" value="ECO:0007669"/>
    <property type="project" value="InterPro"/>
</dbReference>
<feature type="region of interest" description="Disordered" evidence="1">
    <location>
        <begin position="555"/>
        <end position="599"/>
    </location>
</feature>
<feature type="region of interest" description="Disordered" evidence="1">
    <location>
        <begin position="400"/>
        <end position="428"/>
    </location>
</feature>
<dbReference type="AlphaFoldDB" id="A0AAV8UFI3"/>
<feature type="compositionally biased region" description="Basic and acidic residues" evidence="1">
    <location>
        <begin position="29"/>
        <end position="46"/>
    </location>
</feature>